<name>A0A9X7JSA0_9ACTN</name>
<evidence type="ECO:0000313" key="2">
    <source>
        <dbReference type="EMBL" id="PSJ28771.1"/>
    </source>
</evidence>
<gene>
    <name evidence="2" type="ORF">B7P34_10800</name>
</gene>
<reference evidence="2 3" key="1">
    <citation type="submission" date="2018-03" db="EMBL/GenBank/DDBJ databases">
        <title>Chitinolytic properties of Streptosporangium nondiastaticum TBG75A20.</title>
        <authorList>
            <person name="Gayathri V."/>
            <person name="Shiburaj S."/>
        </authorList>
    </citation>
    <scope>NUCLEOTIDE SEQUENCE [LARGE SCALE GENOMIC DNA]</scope>
    <source>
        <strain evidence="2 3">TBG75A20</strain>
    </source>
</reference>
<comment type="caution">
    <text evidence="2">The sequence shown here is derived from an EMBL/GenBank/DDBJ whole genome shotgun (WGS) entry which is preliminary data.</text>
</comment>
<feature type="region of interest" description="Disordered" evidence="1">
    <location>
        <begin position="94"/>
        <end position="114"/>
    </location>
</feature>
<proteinExistence type="predicted"/>
<dbReference type="AlphaFoldDB" id="A0A9X7JSA0"/>
<accession>A0A9X7JSA0</accession>
<evidence type="ECO:0000256" key="1">
    <source>
        <dbReference type="SAM" id="MobiDB-lite"/>
    </source>
</evidence>
<dbReference type="OrthoDB" id="4186018at2"/>
<sequence length="164" mass="19112">MSEQYEYFVKAAPPYTEDRPSSLWRRVGDDWEYLSLFDWTWHSVQETVSKRVPQAQVLFPVTVERAAQLESDRQVLVRYWALYVDEQDFREGESPTTVVRRRRSPERGLDESYRGSKGFWGPTQAIEESRDLRTSNPPYLVELTADDAEALLQELFGVTGVTEL</sequence>
<dbReference type="RefSeq" id="WP_106675625.1">
    <property type="nucleotide sequence ID" value="NZ_PXWG01000018.1"/>
</dbReference>
<protein>
    <submittedName>
        <fullName evidence="2">Uncharacterized protein</fullName>
    </submittedName>
</protein>
<dbReference type="EMBL" id="PXWG01000018">
    <property type="protein sequence ID" value="PSJ28771.1"/>
    <property type="molecule type" value="Genomic_DNA"/>
</dbReference>
<feature type="compositionally biased region" description="Basic and acidic residues" evidence="1">
    <location>
        <begin position="105"/>
        <end position="114"/>
    </location>
</feature>
<keyword evidence="3" id="KW-1185">Reference proteome</keyword>
<dbReference type="Proteomes" id="UP000242427">
    <property type="component" value="Unassembled WGS sequence"/>
</dbReference>
<organism evidence="2 3">
    <name type="scientific">Streptosporangium nondiastaticum</name>
    <dbReference type="NCBI Taxonomy" id="35764"/>
    <lineage>
        <taxon>Bacteria</taxon>
        <taxon>Bacillati</taxon>
        <taxon>Actinomycetota</taxon>
        <taxon>Actinomycetes</taxon>
        <taxon>Streptosporangiales</taxon>
        <taxon>Streptosporangiaceae</taxon>
        <taxon>Streptosporangium</taxon>
    </lineage>
</organism>
<evidence type="ECO:0000313" key="3">
    <source>
        <dbReference type="Proteomes" id="UP000242427"/>
    </source>
</evidence>